<evidence type="ECO:0000313" key="4">
    <source>
        <dbReference type="Proteomes" id="UP000517547"/>
    </source>
</evidence>
<dbReference type="Gene3D" id="3.30.420.10">
    <property type="entry name" value="Ribonuclease H-like superfamily/Ribonuclease H"/>
    <property type="match status" value="1"/>
</dbReference>
<organism evidence="3 4">
    <name type="scientific">Pseudomonas gingeri</name>
    <dbReference type="NCBI Taxonomy" id="117681"/>
    <lineage>
        <taxon>Bacteria</taxon>
        <taxon>Pseudomonadati</taxon>
        <taxon>Pseudomonadota</taxon>
        <taxon>Gammaproteobacteria</taxon>
        <taxon>Pseudomonadales</taxon>
        <taxon>Pseudomonadaceae</taxon>
        <taxon>Pseudomonas</taxon>
    </lineage>
</organism>
<feature type="domain" description="Integrase catalytic" evidence="2">
    <location>
        <begin position="289"/>
        <end position="507"/>
    </location>
</feature>
<feature type="compositionally biased region" description="Polar residues" evidence="1">
    <location>
        <begin position="689"/>
        <end position="699"/>
    </location>
</feature>
<dbReference type="InterPro" id="IPR001584">
    <property type="entry name" value="Integrase_cat-core"/>
</dbReference>
<name>A0A7Y7XXV0_9PSED</name>
<feature type="region of interest" description="Disordered" evidence="1">
    <location>
        <begin position="652"/>
        <end position="708"/>
    </location>
</feature>
<sequence>MADLGKNDVLQAVTEPPLLKDLVRVLWVDRKSDQIVLITIEPSPKRPWVMRLSDLKTWLSAGDIKTITMASPTYMLKVEDDLSDKEKAFRDNNWARIQPLVDTDPPDEIFQPGSMGRMVSDQALKLEIPKKTLYRLLYRYWVSGQVRNALLPDRVNAGAPGKPRQYREGQKPGRPAVFQGVKASTQSKVLNEADKSCIKTGFALFAKGSVGTISDAYIKMLRRFYTVKPMPGDAGDDAPLLPASELPTARQFAYWGHKAFDDIAVLRGRSGERNWQKDHRPLSGTVRENLRGPGHLFEIDATVADVYLVSRYNRNWIIGRPVVYVVIDTFSGMITGVFVGLEGPSWNGARQALYNAFTSKVEFCAANGVEIEDEDWPCHHLPHEVFADRGEMLGQAAEGLASGLRINLGIAPPYRPDWKAIVESSFKVLNVTTQIHWIPGAVRKRILERGERDYRLDATLNLAEFTKIIIEGILHYNSQNRQPARLNKEMIADQVEPTPMGIWGWALKNDRVEANIQTEELIYLHLLPRDNGSVQKGGIKFKGMFYVCDWAIEHNLFARARHRGVSSILCWYDPNCTQHIWIQGPDRHFIRCDLRNSEVRYHGVRFEEVIDMLEIVKQESPESKYSKLASRVALDATILDVVSNAVKEKKLTMEPGSKSQKLGDIRTNRSHERMQERSESVVPEDLRAASSNQNTQASNTGGGVAENYAGTRSAEVIDLLSRFRPGGSK</sequence>
<evidence type="ECO:0000259" key="2">
    <source>
        <dbReference type="PROSITE" id="PS50994"/>
    </source>
</evidence>
<dbReference type="PROSITE" id="PS50994">
    <property type="entry name" value="INTEGRASE"/>
    <property type="match status" value="1"/>
</dbReference>
<feature type="region of interest" description="Disordered" evidence="1">
    <location>
        <begin position="155"/>
        <end position="175"/>
    </location>
</feature>
<dbReference type="GO" id="GO:0015074">
    <property type="term" value="P:DNA integration"/>
    <property type="evidence" value="ECO:0007669"/>
    <property type="project" value="InterPro"/>
</dbReference>
<comment type="caution">
    <text evidence="3">The sequence shown here is derived from an EMBL/GenBank/DDBJ whole genome shotgun (WGS) entry which is preliminary data.</text>
</comment>
<gene>
    <name evidence="3" type="ORF">HX845_10865</name>
</gene>
<evidence type="ECO:0000313" key="3">
    <source>
        <dbReference type="EMBL" id="NWC14149.1"/>
    </source>
</evidence>
<dbReference type="InterPro" id="IPR012337">
    <property type="entry name" value="RNaseH-like_sf"/>
</dbReference>
<dbReference type="InterPro" id="IPR015378">
    <property type="entry name" value="Transposase-like_Mu_C"/>
</dbReference>
<dbReference type="AlphaFoldDB" id="A0A7Y7XXV0"/>
<reference evidence="3 4" key="1">
    <citation type="submission" date="2020-04" db="EMBL/GenBank/DDBJ databases">
        <title>Molecular characterization of pseudomonads from Agaricus bisporus reveal novel blotch 2 pathogens in Western Europe.</title>
        <authorList>
            <person name="Taparia T."/>
            <person name="Krijger M."/>
            <person name="Haynes E."/>
            <person name="Elpinstone J.G."/>
            <person name="Noble R."/>
            <person name="Van Der Wolf J."/>
        </authorList>
    </citation>
    <scope>NUCLEOTIDE SEQUENCE [LARGE SCALE GENOMIC DNA]</scope>
    <source>
        <strain evidence="3 4">IPO3738</strain>
    </source>
</reference>
<feature type="compositionally biased region" description="Basic and acidic residues" evidence="1">
    <location>
        <begin position="661"/>
        <end position="687"/>
    </location>
</feature>
<protein>
    <submittedName>
        <fullName evidence="3">DDE-type integrase/transposase/recombinase</fullName>
    </submittedName>
</protein>
<dbReference type="SUPFAM" id="SSF53098">
    <property type="entry name" value="Ribonuclease H-like"/>
    <property type="match status" value="1"/>
</dbReference>
<proteinExistence type="predicted"/>
<accession>A0A7Y7XXV0</accession>
<dbReference type="RefSeq" id="WP_042937024.1">
    <property type="nucleotide sequence ID" value="NZ_JACAQE010000003.1"/>
</dbReference>
<dbReference type="InterPro" id="IPR036397">
    <property type="entry name" value="RNaseH_sf"/>
</dbReference>
<dbReference type="GO" id="GO:0003676">
    <property type="term" value="F:nucleic acid binding"/>
    <property type="evidence" value="ECO:0007669"/>
    <property type="project" value="InterPro"/>
</dbReference>
<dbReference type="Proteomes" id="UP000517547">
    <property type="component" value="Unassembled WGS sequence"/>
</dbReference>
<dbReference type="EMBL" id="JACAQE010000003">
    <property type="protein sequence ID" value="NWC14149.1"/>
    <property type="molecule type" value="Genomic_DNA"/>
</dbReference>
<evidence type="ECO:0000256" key="1">
    <source>
        <dbReference type="SAM" id="MobiDB-lite"/>
    </source>
</evidence>
<dbReference type="Pfam" id="PF09299">
    <property type="entry name" value="Mu-transpos_C"/>
    <property type="match status" value="1"/>
</dbReference>